<dbReference type="Proteomes" id="UP001500339">
    <property type="component" value="Unassembled WGS sequence"/>
</dbReference>
<evidence type="ECO:0000256" key="1">
    <source>
        <dbReference type="ARBA" id="ARBA00022729"/>
    </source>
</evidence>
<dbReference type="InterPro" id="IPR051933">
    <property type="entry name" value="Resuscitation_pf_RpfB"/>
</dbReference>
<feature type="domain" description="G5" evidence="3">
    <location>
        <begin position="148"/>
        <end position="228"/>
    </location>
</feature>
<gene>
    <name evidence="4" type="ORF">GCM10008905_27670</name>
</gene>
<accession>A0ABP3UFL1</accession>
<comment type="caution">
    <text evidence="4">The sequence shown here is derived from an EMBL/GenBank/DDBJ whole genome shotgun (WGS) entry which is preliminary data.</text>
</comment>
<keyword evidence="2" id="KW-1133">Transmembrane helix</keyword>
<dbReference type="CDD" id="cd22786">
    <property type="entry name" value="DPBB_YuiC-like"/>
    <property type="match status" value="1"/>
</dbReference>
<dbReference type="PANTHER" id="PTHR39160:SF4">
    <property type="entry name" value="RESUSCITATION-PROMOTING FACTOR RPFB"/>
    <property type="match status" value="1"/>
</dbReference>
<evidence type="ECO:0000256" key="2">
    <source>
        <dbReference type="SAM" id="Phobius"/>
    </source>
</evidence>
<name>A0ABP3UFL1_9CLOT</name>
<dbReference type="EMBL" id="BAAACF010000003">
    <property type="protein sequence ID" value="GAA0728572.1"/>
    <property type="molecule type" value="Genomic_DNA"/>
</dbReference>
<proteinExistence type="predicted"/>
<sequence>MEKIKESIKKHFSNGPKAVFITMLIIMISAITINSTKKTLYVYIDGKENKIVTFRSNLNGALIANKIEVGPKDKITPRLDSNVKDKDKIYVKKAVKVELDVDGETLTIESAEDDIETMLTAEGIQLNDLDRVSPSKEEPLQDGLKVAITRVETKELKEVKTLDYATVTKRDSNLQQGNKKTIQEGKTGEKVITTRVVYENGKEISRKIVSEVVTKKPVEKIIAMGTLGTYTPSRGVNIRYSNVVKMRATAYTSDYASTGKSPGHPYFGITATGTKARRNTGGYSTIAVDPRVIPLGTKVYVDGYGYAIAEDTGGAIKGNKIDVYFDNNNLVYNWGVKWVNVYILK</sequence>
<dbReference type="PANTHER" id="PTHR39160">
    <property type="entry name" value="CELL WALL-BINDING PROTEIN YOCH"/>
    <property type="match status" value="1"/>
</dbReference>
<dbReference type="SUPFAM" id="SSF50685">
    <property type="entry name" value="Barwin-like endoglucanases"/>
    <property type="match status" value="1"/>
</dbReference>
<evidence type="ECO:0000313" key="4">
    <source>
        <dbReference type="EMBL" id="GAA0728572.1"/>
    </source>
</evidence>
<dbReference type="InterPro" id="IPR011098">
    <property type="entry name" value="G5_dom"/>
</dbReference>
<dbReference type="Pfam" id="PF06725">
    <property type="entry name" value="3D"/>
    <property type="match status" value="1"/>
</dbReference>
<evidence type="ECO:0000259" key="3">
    <source>
        <dbReference type="PROSITE" id="PS51109"/>
    </source>
</evidence>
<organism evidence="4 5">
    <name type="scientific">Clostridium malenominatum</name>
    <dbReference type="NCBI Taxonomy" id="1539"/>
    <lineage>
        <taxon>Bacteria</taxon>
        <taxon>Bacillati</taxon>
        <taxon>Bacillota</taxon>
        <taxon>Clostridia</taxon>
        <taxon>Eubacteriales</taxon>
        <taxon>Clostridiaceae</taxon>
        <taxon>Clostridium</taxon>
    </lineage>
</organism>
<dbReference type="Gene3D" id="2.20.230.10">
    <property type="entry name" value="Resuscitation-promoting factor rpfb"/>
    <property type="match status" value="1"/>
</dbReference>
<feature type="transmembrane region" description="Helical" evidence="2">
    <location>
        <begin position="12"/>
        <end position="33"/>
    </location>
</feature>
<evidence type="ECO:0000313" key="5">
    <source>
        <dbReference type="Proteomes" id="UP001500339"/>
    </source>
</evidence>
<keyword evidence="5" id="KW-1185">Reference proteome</keyword>
<protein>
    <submittedName>
        <fullName evidence="4">3D domain-containing protein</fullName>
    </submittedName>
</protein>
<dbReference type="Pfam" id="PF07501">
    <property type="entry name" value="G5"/>
    <property type="match status" value="1"/>
</dbReference>
<keyword evidence="2" id="KW-0812">Transmembrane</keyword>
<dbReference type="Pfam" id="PF03990">
    <property type="entry name" value="DUF348"/>
    <property type="match status" value="2"/>
</dbReference>
<dbReference type="SMART" id="SM01208">
    <property type="entry name" value="G5"/>
    <property type="match status" value="1"/>
</dbReference>
<keyword evidence="2" id="KW-0472">Membrane</keyword>
<dbReference type="InterPro" id="IPR036908">
    <property type="entry name" value="RlpA-like_sf"/>
</dbReference>
<keyword evidence="1" id="KW-0732">Signal</keyword>
<reference evidence="5" key="1">
    <citation type="journal article" date="2019" name="Int. J. Syst. Evol. Microbiol.">
        <title>The Global Catalogue of Microorganisms (GCM) 10K type strain sequencing project: providing services to taxonomists for standard genome sequencing and annotation.</title>
        <authorList>
            <consortium name="The Broad Institute Genomics Platform"/>
            <consortium name="The Broad Institute Genome Sequencing Center for Infectious Disease"/>
            <person name="Wu L."/>
            <person name="Ma J."/>
        </authorList>
    </citation>
    <scope>NUCLEOTIDE SEQUENCE [LARGE SCALE GENOMIC DNA]</scope>
    <source>
        <strain evidence="5">JCM 1405</strain>
    </source>
</reference>
<dbReference type="InterPro" id="IPR007137">
    <property type="entry name" value="DUF348"/>
</dbReference>
<dbReference type="InterPro" id="IPR010611">
    <property type="entry name" value="3D_dom"/>
</dbReference>
<dbReference type="PROSITE" id="PS51109">
    <property type="entry name" value="G5"/>
    <property type="match status" value="1"/>
</dbReference>
<dbReference type="Gene3D" id="2.40.40.10">
    <property type="entry name" value="RlpA-like domain"/>
    <property type="match status" value="1"/>
</dbReference>